<accession>A0AAQ1MBE7</accession>
<dbReference type="EC" id="5.4.99.-" evidence="6"/>
<reference evidence="9" key="1">
    <citation type="submission" date="2016-11" db="EMBL/GenBank/DDBJ databases">
        <authorList>
            <person name="Varghese N."/>
            <person name="Submissions S."/>
        </authorList>
    </citation>
    <scope>NUCLEOTIDE SEQUENCE</scope>
    <source>
        <strain evidence="9">DSM 4029</strain>
    </source>
</reference>
<evidence type="ECO:0000256" key="4">
    <source>
        <dbReference type="PIRSR" id="PIRSR606225-1"/>
    </source>
</evidence>
<sequence length="310" mass="34725">MEFLYTVQAADLGERVDLLLSRRSGLSRSQVKRALETGQVDCNGRPLSKKQKLQEGDLLVLRRQEEVPFTLRPNPIPLEILYEDDCLAVVNKPKGMVVHPGAGREEDSLASALLARYGWEGLSDMGGPLRPGILHRLDRDTSGLLLVAKTNRAHQILAEQIRAHSFLRRYEAVLHGGIKGPHLVLENQIGRHPVERKKMAVVAQGGRTARTELWVQGRYGPYTYVKLELFTGRTHQIRVQTAQIGHPVCGDPLYGPKHPEKGLQGQCLHARTIGFLHPESGRYLEFTSDLPPYFTAFLQALTTRYGGIYE</sequence>
<dbReference type="EMBL" id="FQVY01000001">
    <property type="protein sequence ID" value="SHF72274.1"/>
    <property type="molecule type" value="Genomic_DNA"/>
</dbReference>
<comment type="function">
    <text evidence="6">Responsible for synthesis of pseudouridine from uracil.</text>
</comment>
<name>A0AAQ1MBE7_9FIRM</name>
<evidence type="ECO:0000256" key="1">
    <source>
        <dbReference type="ARBA" id="ARBA00000073"/>
    </source>
</evidence>
<dbReference type="InterPro" id="IPR036986">
    <property type="entry name" value="S4_RNA-bd_sf"/>
</dbReference>
<feature type="active site" evidence="4">
    <location>
        <position position="138"/>
    </location>
</feature>
<gene>
    <name evidence="8" type="ORF">GT747_03280</name>
    <name evidence="9" type="ORF">SAMN05444424_0458</name>
</gene>
<dbReference type="InterPro" id="IPR006145">
    <property type="entry name" value="PsdUridine_synth_RsuA/RluA"/>
</dbReference>
<dbReference type="SMART" id="SM00363">
    <property type="entry name" value="S4"/>
    <property type="match status" value="1"/>
</dbReference>
<dbReference type="SUPFAM" id="SSF55174">
    <property type="entry name" value="Alpha-L RNA-binding motif"/>
    <property type="match status" value="1"/>
</dbReference>
<evidence type="ECO:0000256" key="5">
    <source>
        <dbReference type="PROSITE-ProRule" id="PRU00182"/>
    </source>
</evidence>
<keyword evidence="3 6" id="KW-0413">Isomerase</keyword>
<comment type="similarity">
    <text evidence="2 6">Belongs to the pseudouridine synthase RluA family.</text>
</comment>
<dbReference type="RefSeq" id="WP_021659270.1">
    <property type="nucleotide sequence ID" value="NZ_FQVY01000001.1"/>
</dbReference>
<dbReference type="NCBIfam" id="TIGR00005">
    <property type="entry name" value="rluA_subfam"/>
    <property type="match status" value="1"/>
</dbReference>
<keyword evidence="11" id="KW-1185">Reference proteome</keyword>
<dbReference type="GO" id="GO:0003723">
    <property type="term" value="F:RNA binding"/>
    <property type="evidence" value="ECO:0007669"/>
    <property type="project" value="UniProtKB-KW"/>
</dbReference>
<proteinExistence type="inferred from homology"/>
<keyword evidence="5" id="KW-0694">RNA-binding</keyword>
<dbReference type="Proteomes" id="UP000184089">
    <property type="component" value="Unassembled WGS sequence"/>
</dbReference>
<dbReference type="InterPro" id="IPR006224">
    <property type="entry name" value="PsdUridine_synth_RluA-like_CS"/>
</dbReference>
<dbReference type="PANTHER" id="PTHR21600:SF44">
    <property type="entry name" value="RIBOSOMAL LARGE SUBUNIT PSEUDOURIDINE SYNTHASE D"/>
    <property type="match status" value="1"/>
</dbReference>
<dbReference type="AlphaFoldDB" id="A0AAQ1MBE7"/>
<dbReference type="InterPro" id="IPR006225">
    <property type="entry name" value="PsdUridine_synth_RluC/D"/>
</dbReference>
<dbReference type="GO" id="GO:0120159">
    <property type="term" value="F:rRNA pseudouridine synthase activity"/>
    <property type="evidence" value="ECO:0007669"/>
    <property type="project" value="UniProtKB-ARBA"/>
</dbReference>
<dbReference type="GO" id="GO:0000455">
    <property type="term" value="P:enzyme-directed rRNA pseudouridine synthesis"/>
    <property type="evidence" value="ECO:0007669"/>
    <property type="project" value="TreeGrafter"/>
</dbReference>
<dbReference type="InterPro" id="IPR020103">
    <property type="entry name" value="PsdUridine_synth_cat_dom_sf"/>
</dbReference>
<dbReference type="InterPro" id="IPR002942">
    <property type="entry name" value="S4_RNA-bd"/>
</dbReference>
<organism evidence="9 10">
    <name type="scientific">Bittarella massiliensis</name>
    <name type="common">ex Durand et al. 2017</name>
    <dbReference type="NCBI Taxonomy" id="1720313"/>
    <lineage>
        <taxon>Bacteria</taxon>
        <taxon>Bacillati</taxon>
        <taxon>Bacillota</taxon>
        <taxon>Clostridia</taxon>
        <taxon>Eubacteriales</taxon>
        <taxon>Oscillospiraceae</taxon>
        <taxon>Bittarella (ex Durand et al. 2017)</taxon>
    </lineage>
</organism>
<dbReference type="Proteomes" id="UP000474718">
    <property type="component" value="Unassembled WGS sequence"/>
</dbReference>
<evidence type="ECO:0000256" key="6">
    <source>
        <dbReference type="RuleBase" id="RU362028"/>
    </source>
</evidence>
<dbReference type="Gene3D" id="3.30.2350.10">
    <property type="entry name" value="Pseudouridine synthase"/>
    <property type="match status" value="1"/>
</dbReference>
<dbReference type="PROSITE" id="PS01129">
    <property type="entry name" value="PSI_RLU"/>
    <property type="match status" value="1"/>
</dbReference>
<evidence type="ECO:0000313" key="10">
    <source>
        <dbReference type="Proteomes" id="UP000184089"/>
    </source>
</evidence>
<evidence type="ECO:0000313" key="8">
    <source>
        <dbReference type="EMBL" id="MZL68797.1"/>
    </source>
</evidence>
<evidence type="ECO:0000259" key="7">
    <source>
        <dbReference type="SMART" id="SM00363"/>
    </source>
</evidence>
<feature type="domain" description="RNA-binding S4" evidence="7">
    <location>
        <begin position="14"/>
        <end position="75"/>
    </location>
</feature>
<reference evidence="8 11" key="3">
    <citation type="journal article" date="2019" name="Nat. Med.">
        <title>A library of human gut bacterial isolates paired with longitudinal multiomics data enables mechanistic microbiome research.</title>
        <authorList>
            <person name="Poyet M."/>
            <person name="Groussin M."/>
            <person name="Gibbons S.M."/>
            <person name="Avila-Pacheco J."/>
            <person name="Jiang X."/>
            <person name="Kearney S.M."/>
            <person name="Perrotta A.R."/>
            <person name="Berdy B."/>
            <person name="Zhao S."/>
            <person name="Lieberman T.D."/>
            <person name="Swanson P.K."/>
            <person name="Smith M."/>
            <person name="Roesemann S."/>
            <person name="Alexander J.E."/>
            <person name="Rich S.A."/>
            <person name="Livny J."/>
            <person name="Vlamakis H."/>
            <person name="Clish C."/>
            <person name="Bullock K."/>
            <person name="Deik A."/>
            <person name="Scott J."/>
            <person name="Pierce K.A."/>
            <person name="Xavier R.J."/>
            <person name="Alm E.J."/>
        </authorList>
    </citation>
    <scope>NUCLEOTIDE SEQUENCE [LARGE SCALE GENOMIC DNA]</scope>
    <source>
        <strain evidence="8 11">BIOML-A2</strain>
    </source>
</reference>
<evidence type="ECO:0000256" key="3">
    <source>
        <dbReference type="ARBA" id="ARBA00023235"/>
    </source>
</evidence>
<dbReference type="Gene3D" id="3.10.290.10">
    <property type="entry name" value="RNA-binding S4 domain"/>
    <property type="match status" value="1"/>
</dbReference>
<dbReference type="SUPFAM" id="SSF55120">
    <property type="entry name" value="Pseudouridine synthase"/>
    <property type="match status" value="1"/>
</dbReference>
<protein>
    <recommendedName>
        <fullName evidence="6">Pseudouridine synthase</fullName>
        <ecNumber evidence="6">5.4.99.-</ecNumber>
    </recommendedName>
</protein>
<dbReference type="Pfam" id="PF00849">
    <property type="entry name" value="PseudoU_synth_2"/>
    <property type="match status" value="1"/>
</dbReference>
<dbReference type="EMBL" id="WWVX01000001">
    <property type="protein sequence ID" value="MZL68797.1"/>
    <property type="molecule type" value="Genomic_DNA"/>
</dbReference>
<reference evidence="10" key="2">
    <citation type="submission" date="2016-11" db="EMBL/GenBank/DDBJ databases">
        <authorList>
            <person name="Jaros S."/>
            <person name="Januszkiewicz K."/>
            <person name="Wedrychowicz H."/>
        </authorList>
    </citation>
    <scope>NUCLEOTIDE SEQUENCE [LARGE SCALE GENOMIC DNA]</scope>
    <source>
        <strain evidence="10">DSM 4029</strain>
    </source>
</reference>
<evidence type="ECO:0000256" key="2">
    <source>
        <dbReference type="ARBA" id="ARBA00010876"/>
    </source>
</evidence>
<evidence type="ECO:0000313" key="9">
    <source>
        <dbReference type="EMBL" id="SHF72274.1"/>
    </source>
</evidence>
<dbReference type="InterPro" id="IPR050188">
    <property type="entry name" value="RluA_PseudoU_synthase"/>
</dbReference>
<dbReference type="CDD" id="cd00165">
    <property type="entry name" value="S4"/>
    <property type="match status" value="1"/>
</dbReference>
<dbReference type="PANTHER" id="PTHR21600">
    <property type="entry name" value="MITOCHONDRIAL RNA PSEUDOURIDINE SYNTHASE"/>
    <property type="match status" value="1"/>
</dbReference>
<evidence type="ECO:0000313" key="11">
    <source>
        <dbReference type="Proteomes" id="UP000474718"/>
    </source>
</evidence>
<comment type="caution">
    <text evidence="9">The sequence shown here is derived from an EMBL/GenBank/DDBJ whole genome shotgun (WGS) entry which is preliminary data.</text>
</comment>
<dbReference type="PROSITE" id="PS50889">
    <property type="entry name" value="S4"/>
    <property type="match status" value="1"/>
</dbReference>
<comment type="catalytic activity">
    <reaction evidence="1 6">
        <text>a uridine in RNA = a pseudouridine in RNA</text>
        <dbReference type="Rhea" id="RHEA:48348"/>
        <dbReference type="Rhea" id="RHEA-COMP:12068"/>
        <dbReference type="Rhea" id="RHEA-COMP:12069"/>
        <dbReference type="ChEBI" id="CHEBI:65314"/>
        <dbReference type="ChEBI" id="CHEBI:65315"/>
    </reaction>
</comment>
<dbReference type="CDD" id="cd02869">
    <property type="entry name" value="PseudoU_synth_RluA_like"/>
    <property type="match status" value="1"/>
</dbReference>